<dbReference type="SUPFAM" id="SSF52058">
    <property type="entry name" value="L domain-like"/>
    <property type="match status" value="1"/>
</dbReference>
<proteinExistence type="predicted"/>
<evidence type="ECO:0000313" key="2">
    <source>
        <dbReference type="Proteomes" id="UP000759537"/>
    </source>
</evidence>
<evidence type="ECO:0008006" key="3">
    <source>
        <dbReference type="Google" id="ProtNLM"/>
    </source>
</evidence>
<reference evidence="1" key="2">
    <citation type="journal article" date="2020" name="Nat. Commun.">
        <title>Large-scale genome sequencing of mycorrhizal fungi provides insights into the early evolution of symbiotic traits.</title>
        <authorList>
            <person name="Miyauchi S."/>
            <person name="Kiss E."/>
            <person name="Kuo A."/>
            <person name="Drula E."/>
            <person name="Kohler A."/>
            <person name="Sanchez-Garcia M."/>
            <person name="Morin E."/>
            <person name="Andreopoulos B."/>
            <person name="Barry K.W."/>
            <person name="Bonito G."/>
            <person name="Buee M."/>
            <person name="Carver A."/>
            <person name="Chen C."/>
            <person name="Cichocki N."/>
            <person name="Clum A."/>
            <person name="Culley D."/>
            <person name="Crous P.W."/>
            <person name="Fauchery L."/>
            <person name="Girlanda M."/>
            <person name="Hayes R.D."/>
            <person name="Keri Z."/>
            <person name="LaButti K."/>
            <person name="Lipzen A."/>
            <person name="Lombard V."/>
            <person name="Magnuson J."/>
            <person name="Maillard F."/>
            <person name="Murat C."/>
            <person name="Nolan M."/>
            <person name="Ohm R.A."/>
            <person name="Pangilinan J."/>
            <person name="Pereira M.F."/>
            <person name="Perotto S."/>
            <person name="Peter M."/>
            <person name="Pfister S."/>
            <person name="Riley R."/>
            <person name="Sitrit Y."/>
            <person name="Stielow J.B."/>
            <person name="Szollosi G."/>
            <person name="Zifcakova L."/>
            <person name="Stursova M."/>
            <person name="Spatafora J.W."/>
            <person name="Tedersoo L."/>
            <person name="Vaario L.M."/>
            <person name="Yamada A."/>
            <person name="Yan M."/>
            <person name="Wang P."/>
            <person name="Xu J."/>
            <person name="Bruns T."/>
            <person name="Baldrian P."/>
            <person name="Vilgalys R."/>
            <person name="Dunand C."/>
            <person name="Henrissat B."/>
            <person name="Grigoriev I.V."/>
            <person name="Hibbett D."/>
            <person name="Nagy L.G."/>
            <person name="Martin F.M."/>
        </authorList>
    </citation>
    <scope>NUCLEOTIDE SEQUENCE</scope>
    <source>
        <strain evidence="1">Prilba</strain>
    </source>
</reference>
<organism evidence="1 2">
    <name type="scientific">Russula ochroleuca</name>
    <dbReference type="NCBI Taxonomy" id="152965"/>
    <lineage>
        <taxon>Eukaryota</taxon>
        <taxon>Fungi</taxon>
        <taxon>Dikarya</taxon>
        <taxon>Basidiomycota</taxon>
        <taxon>Agaricomycotina</taxon>
        <taxon>Agaricomycetes</taxon>
        <taxon>Russulales</taxon>
        <taxon>Russulaceae</taxon>
        <taxon>Russula</taxon>
    </lineage>
</organism>
<sequence length="507" mass="58446">MYHLSFSTPQLQSTSISRLLDEYYRYKSRSNRRYSTFIHILDDDSLLNVFYLYRLDHLGGDDDDVLDQWGNGVRERWWYKLAQICQRWRSIILGSASYLGLRLVCTNGTPVADMLAHSPPFPLIVDFIHKNHDRDIAAEDEEGMISALQRRNRVRSIHLRMPVRSLQRFILAIDEEYQMLESLVILHPTGDNSTSLILPQTFQAPHLRRLVLSSFAFPTGSPLLTTAIGLVTLRLYLTHLSAYLQPRVLLQYLSIMPQLETLVIGFSFAVPNRDVERQLLRAPIRTHVTLPNLRYFTFQGVRAYLEALVCWITTPRLEKLGIVFFNQLTFPLPGLLQFMRATGSLRFHSAMFEFSNMAIRVVMYPHDASEKWAFRMDVDCVQLEWQVSSVAQIFNALSQAFSAVEHLTLKVGRGNLSPGLKWRHKVDRTEWRRLLHSFDNVKTLFIDYPLVADLARCLRLEDGNPPLELLPELQELVYSGISIGHAFDPFVDARRNAGRPVTLVCRA</sequence>
<protein>
    <recommendedName>
        <fullName evidence="3">F-box domain-containing protein</fullName>
    </recommendedName>
</protein>
<accession>A0A9P5MRY0</accession>
<dbReference type="AlphaFoldDB" id="A0A9P5MRY0"/>
<comment type="caution">
    <text evidence="1">The sequence shown here is derived from an EMBL/GenBank/DDBJ whole genome shotgun (WGS) entry which is preliminary data.</text>
</comment>
<dbReference type="Proteomes" id="UP000759537">
    <property type="component" value="Unassembled WGS sequence"/>
</dbReference>
<gene>
    <name evidence="1" type="ORF">DFH94DRAFT_758880</name>
</gene>
<evidence type="ECO:0000313" key="1">
    <source>
        <dbReference type="EMBL" id="KAF8476388.1"/>
    </source>
</evidence>
<dbReference type="OrthoDB" id="3217818at2759"/>
<keyword evidence="2" id="KW-1185">Reference proteome</keyword>
<dbReference type="EMBL" id="WHVB01000015">
    <property type="protein sequence ID" value="KAF8476388.1"/>
    <property type="molecule type" value="Genomic_DNA"/>
</dbReference>
<name>A0A9P5MRY0_9AGAM</name>
<reference evidence="1" key="1">
    <citation type="submission" date="2019-10" db="EMBL/GenBank/DDBJ databases">
        <authorList>
            <consortium name="DOE Joint Genome Institute"/>
            <person name="Kuo A."/>
            <person name="Miyauchi S."/>
            <person name="Kiss E."/>
            <person name="Drula E."/>
            <person name="Kohler A."/>
            <person name="Sanchez-Garcia M."/>
            <person name="Andreopoulos B."/>
            <person name="Barry K.W."/>
            <person name="Bonito G."/>
            <person name="Buee M."/>
            <person name="Carver A."/>
            <person name="Chen C."/>
            <person name="Cichocki N."/>
            <person name="Clum A."/>
            <person name="Culley D."/>
            <person name="Crous P.W."/>
            <person name="Fauchery L."/>
            <person name="Girlanda M."/>
            <person name="Hayes R."/>
            <person name="Keri Z."/>
            <person name="LaButti K."/>
            <person name="Lipzen A."/>
            <person name="Lombard V."/>
            <person name="Magnuson J."/>
            <person name="Maillard F."/>
            <person name="Morin E."/>
            <person name="Murat C."/>
            <person name="Nolan M."/>
            <person name="Ohm R."/>
            <person name="Pangilinan J."/>
            <person name="Pereira M."/>
            <person name="Perotto S."/>
            <person name="Peter M."/>
            <person name="Riley R."/>
            <person name="Sitrit Y."/>
            <person name="Stielow B."/>
            <person name="Szollosi G."/>
            <person name="Zifcakova L."/>
            <person name="Stursova M."/>
            <person name="Spatafora J.W."/>
            <person name="Tedersoo L."/>
            <person name="Vaario L.-M."/>
            <person name="Yamada A."/>
            <person name="Yan M."/>
            <person name="Wang P."/>
            <person name="Xu J."/>
            <person name="Bruns T."/>
            <person name="Baldrian P."/>
            <person name="Vilgalys R."/>
            <person name="Henrissat B."/>
            <person name="Grigoriev I.V."/>
            <person name="Hibbett D."/>
            <person name="Nagy L.G."/>
            <person name="Martin F.M."/>
        </authorList>
    </citation>
    <scope>NUCLEOTIDE SEQUENCE</scope>
    <source>
        <strain evidence="1">Prilba</strain>
    </source>
</reference>